<evidence type="ECO:0000256" key="3">
    <source>
        <dbReference type="SAM" id="MobiDB-lite"/>
    </source>
</evidence>
<dbReference type="GO" id="GO:0006631">
    <property type="term" value="P:fatty acid metabolic process"/>
    <property type="evidence" value="ECO:0007669"/>
    <property type="project" value="TreeGrafter"/>
</dbReference>
<evidence type="ECO:0000256" key="2">
    <source>
        <dbReference type="ARBA" id="ARBA00022598"/>
    </source>
</evidence>
<keyword evidence="7" id="KW-1185">Reference proteome</keyword>
<dbReference type="SUPFAM" id="SSF56801">
    <property type="entry name" value="Acetyl-CoA synthetase-like"/>
    <property type="match status" value="1"/>
</dbReference>
<dbReference type="EMBL" id="CP017717">
    <property type="protein sequence ID" value="AQZ63833.1"/>
    <property type="molecule type" value="Genomic_DNA"/>
</dbReference>
<dbReference type="Gene3D" id="3.40.50.12780">
    <property type="entry name" value="N-terminal domain of ligase-like"/>
    <property type="match status" value="1"/>
</dbReference>
<feature type="region of interest" description="Disordered" evidence="3">
    <location>
        <begin position="175"/>
        <end position="236"/>
    </location>
</feature>
<dbReference type="Proteomes" id="UP000190797">
    <property type="component" value="Chromosome"/>
</dbReference>
<dbReference type="Pfam" id="PF13193">
    <property type="entry name" value="AMP-binding_C"/>
    <property type="match status" value="1"/>
</dbReference>
<dbReference type="RefSeq" id="WP_080040021.1">
    <property type="nucleotide sequence ID" value="NZ_CP017717.1"/>
</dbReference>
<dbReference type="KEGG" id="noa:BKM31_22335"/>
<evidence type="ECO:0008006" key="8">
    <source>
        <dbReference type="Google" id="ProtNLM"/>
    </source>
</evidence>
<feature type="compositionally biased region" description="Gly residues" evidence="3">
    <location>
        <begin position="175"/>
        <end position="208"/>
    </location>
</feature>
<dbReference type="AlphaFoldDB" id="A0A1V0A0W4"/>
<dbReference type="CDD" id="cd04433">
    <property type="entry name" value="AFD_class_I"/>
    <property type="match status" value="1"/>
</dbReference>
<sequence>MIGRLADLGGFGLETAAALVRNGLLGPVHPAALARMVEAYRHFHLTPATGLAVAAARWPDRPAIIDEAGTLTFAQLDARAAALAAGLHRRLGVGPGTTVAVMWPNDRGFAEAIAAVSRLGADLLLLNTGLAGPQLRDVLRREGVHALIADPGLPRVDFDGLRAGDLDALIKEGSGGAGSGGGSGVSARSGGGSGVSAGSGASSGGGSRSDGVPVPRRPGRLVLLTSGTTGAPKGAPRRLSLTAMAEPFLSMLATVPVRGGEPMLIAPPLFHGLGLLWYAVALVLGCPVVLMRRFDPEAVLDALDRHRAGALIAVPVMLKRLLARPPRPLPHLRVVLSGGSALRPDLATAFMDAYGDVLYNLYGSTEAGWAALATPADLRTAPDTVGRPPRGATVRIAGAGDHEQPAGQVGRVLVGGGLTFGAGAGQDGLLPTGDLGHRDERGLLFIDGRDDDMIVSGGENVFPQEVENVLARVPGVADVAVMGVPDDEYGQRLAAYVVTAEGARLSADDLRRAVKEELAGFKVPRDVEFVPSVPRNQTGKVDRARLGRPS</sequence>
<dbReference type="Pfam" id="PF00501">
    <property type="entry name" value="AMP-binding"/>
    <property type="match status" value="1"/>
</dbReference>
<dbReference type="InterPro" id="IPR045851">
    <property type="entry name" value="AMP-bd_C_sf"/>
</dbReference>
<dbReference type="InterPro" id="IPR042099">
    <property type="entry name" value="ANL_N_sf"/>
</dbReference>
<reference evidence="7" key="1">
    <citation type="journal article" date="2017" name="Med. Chem. Commun.">
        <title>Nonomuraea sp. ATCC 55076 harbours the largest actinomycete chromosome to date and the kistamicin biosynthetic gene cluster.</title>
        <authorList>
            <person name="Nazari B."/>
            <person name="Forneris C.C."/>
            <person name="Gibson M.I."/>
            <person name="Moon K."/>
            <person name="Schramma K.R."/>
            <person name="Seyedsayamdost M.R."/>
        </authorList>
    </citation>
    <scope>NUCLEOTIDE SEQUENCE [LARGE SCALE GENOMIC DNA]</scope>
    <source>
        <strain evidence="7">ATCC 55076</strain>
    </source>
</reference>
<dbReference type="STRING" id="1909395.BKM31_22335"/>
<dbReference type="InterPro" id="IPR000873">
    <property type="entry name" value="AMP-dep_synth/lig_dom"/>
</dbReference>
<dbReference type="PANTHER" id="PTHR43201:SF5">
    <property type="entry name" value="MEDIUM-CHAIN ACYL-COA LIGASE ACSF2, MITOCHONDRIAL"/>
    <property type="match status" value="1"/>
</dbReference>
<comment type="similarity">
    <text evidence="1">Belongs to the ATP-dependent AMP-binding enzyme family.</text>
</comment>
<dbReference type="Gene3D" id="3.30.300.30">
    <property type="match status" value="1"/>
</dbReference>
<name>A0A1V0A0W4_9ACTN</name>
<accession>A0A1V0A0W4</accession>
<gene>
    <name evidence="6" type="ORF">BKM31_22335</name>
</gene>
<evidence type="ECO:0000259" key="4">
    <source>
        <dbReference type="Pfam" id="PF00501"/>
    </source>
</evidence>
<dbReference type="InterPro" id="IPR025110">
    <property type="entry name" value="AMP-bd_C"/>
</dbReference>
<evidence type="ECO:0000313" key="7">
    <source>
        <dbReference type="Proteomes" id="UP000190797"/>
    </source>
</evidence>
<dbReference type="FunFam" id="3.30.300.30:FF:000008">
    <property type="entry name" value="2,3-dihydroxybenzoate-AMP ligase"/>
    <property type="match status" value="1"/>
</dbReference>
<evidence type="ECO:0000313" key="6">
    <source>
        <dbReference type="EMBL" id="AQZ63833.1"/>
    </source>
</evidence>
<dbReference type="OrthoDB" id="56621at2"/>
<dbReference type="InterPro" id="IPR020845">
    <property type="entry name" value="AMP-binding_CS"/>
</dbReference>
<proteinExistence type="inferred from homology"/>
<evidence type="ECO:0000259" key="5">
    <source>
        <dbReference type="Pfam" id="PF13193"/>
    </source>
</evidence>
<dbReference type="PANTHER" id="PTHR43201">
    <property type="entry name" value="ACYL-COA SYNTHETASE"/>
    <property type="match status" value="1"/>
</dbReference>
<dbReference type="PROSITE" id="PS00455">
    <property type="entry name" value="AMP_BINDING"/>
    <property type="match status" value="1"/>
</dbReference>
<feature type="domain" description="AMP-dependent synthetase/ligase" evidence="4">
    <location>
        <begin position="53"/>
        <end position="417"/>
    </location>
</feature>
<organism evidence="6 7">
    <name type="scientific">[Actinomadura] parvosata subsp. kistnae</name>
    <dbReference type="NCBI Taxonomy" id="1909395"/>
    <lineage>
        <taxon>Bacteria</taxon>
        <taxon>Bacillati</taxon>
        <taxon>Actinomycetota</taxon>
        <taxon>Actinomycetes</taxon>
        <taxon>Streptosporangiales</taxon>
        <taxon>Streptosporangiaceae</taxon>
        <taxon>Nonomuraea</taxon>
    </lineage>
</organism>
<protein>
    <recommendedName>
        <fullName evidence="8">Acyl-CoA synthetase</fullName>
    </recommendedName>
</protein>
<feature type="domain" description="AMP-binding enzyme C-terminal" evidence="5">
    <location>
        <begin position="465"/>
        <end position="540"/>
    </location>
</feature>
<keyword evidence="2" id="KW-0436">Ligase</keyword>
<evidence type="ECO:0000256" key="1">
    <source>
        <dbReference type="ARBA" id="ARBA00006432"/>
    </source>
</evidence>
<dbReference type="GO" id="GO:0031956">
    <property type="term" value="F:medium-chain fatty acid-CoA ligase activity"/>
    <property type="evidence" value="ECO:0007669"/>
    <property type="project" value="TreeGrafter"/>
</dbReference>